<dbReference type="InParanoid" id="A0A1X7VN90"/>
<proteinExistence type="predicted"/>
<dbReference type="InterPro" id="IPR007934">
    <property type="entry name" value="AbfB_ABD"/>
</dbReference>
<dbReference type="Pfam" id="PF05270">
    <property type="entry name" value="AbfB"/>
    <property type="match status" value="1"/>
</dbReference>
<dbReference type="SUPFAM" id="SSF110221">
    <property type="entry name" value="AbfB domain"/>
    <property type="match status" value="1"/>
</dbReference>
<feature type="domain" description="Alpha-L-arabinofuranosidase B arabinose-binding" evidence="1">
    <location>
        <begin position="116"/>
        <end position="177"/>
    </location>
</feature>
<sequence>MKLTVMLCLARSSRKPLLAPAKPVDPSSLFGRNFRILYKANPGYYILNRDQYMWINSTGENSKHYRYVTDIKIVRGLAGEGTISFERSTNYGVYVHSLIYYGKVWQCMLNRIYDGSSWLREDASWIPRQGLADPYGLSFESFKHSGYFMRPEDFKLKISPFKDTHSYRNEATWYPLPVSKVLSESADNDETLIANHLANGKEIPIAKELDHIPVKDK</sequence>
<protein>
    <recommendedName>
        <fullName evidence="1">Alpha-L-arabinofuranosidase B arabinose-binding domain-containing protein</fullName>
    </recommendedName>
</protein>
<dbReference type="OrthoDB" id="5953039at2759"/>
<evidence type="ECO:0000313" key="2">
    <source>
        <dbReference type="EnsemblMetazoa" id="Aqu2.1.41866_001"/>
    </source>
</evidence>
<organism evidence="2">
    <name type="scientific">Amphimedon queenslandica</name>
    <name type="common">Sponge</name>
    <dbReference type="NCBI Taxonomy" id="400682"/>
    <lineage>
        <taxon>Eukaryota</taxon>
        <taxon>Metazoa</taxon>
        <taxon>Porifera</taxon>
        <taxon>Demospongiae</taxon>
        <taxon>Heteroscleromorpha</taxon>
        <taxon>Haplosclerida</taxon>
        <taxon>Niphatidae</taxon>
        <taxon>Amphimedon</taxon>
    </lineage>
</organism>
<dbReference type="EnsemblMetazoa" id="Aqu2.1.41866_001">
    <property type="protein sequence ID" value="Aqu2.1.41866_001"/>
    <property type="gene ID" value="Aqu2.1.41866"/>
</dbReference>
<dbReference type="AlphaFoldDB" id="A0A1X7VN90"/>
<accession>A0A1X7VN90</accession>
<reference evidence="2" key="1">
    <citation type="submission" date="2017-05" db="UniProtKB">
        <authorList>
            <consortium name="EnsemblMetazoa"/>
        </authorList>
    </citation>
    <scope>IDENTIFICATION</scope>
</reference>
<dbReference type="GO" id="GO:0046373">
    <property type="term" value="P:L-arabinose metabolic process"/>
    <property type="evidence" value="ECO:0007669"/>
    <property type="project" value="InterPro"/>
</dbReference>
<dbReference type="Gene3D" id="2.80.10.50">
    <property type="match status" value="1"/>
</dbReference>
<dbReference type="InterPro" id="IPR036195">
    <property type="entry name" value="AbfB_ABD_sf"/>
</dbReference>
<name>A0A1X7VN90_AMPQE</name>
<evidence type="ECO:0000259" key="1">
    <source>
        <dbReference type="Pfam" id="PF05270"/>
    </source>
</evidence>
<dbReference type="GO" id="GO:0046556">
    <property type="term" value="F:alpha-L-arabinofuranosidase activity"/>
    <property type="evidence" value="ECO:0007669"/>
    <property type="project" value="InterPro"/>
</dbReference>